<proteinExistence type="predicted"/>
<dbReference type="CDD" id="cd02440">
    <property type="entry name" value="AdoMet_MTases"/>
    <property type="match status" value="1"/>
</dbReference>
<dbReference type="Pfam" id="PF08242">
    <property type="entry name" value="Methyltransf_12"/>
    <property type="match status" value="1"/>
</dbReference>
<name>A0A6A6WXA6_9PLEO</name>
<dbReference type="InterPro" id="IPR036291">
    <property type="entry name" value="NAD(P)-bd_dom_sf"/>
</dbReference>
<dbReference type="InterPro" id="IPR013217">
    <property type="entry name" value="Methyltransf_12"/>
</dbReference>
<dbReference type="InterPro" id="IPR036736">
    <property type="entry name" value="ACP-like_sf"/>
</dbReference>
<dbReference type="InterPro" id="IPR016039">
    <property type="entry name" value="Thiolase-like"/>
</dbReference>
<evidence type="ECO:0000256" key="5">
    <source>
        <dbReference type="PROSITE-ProRule" id="PRU01363"/>
    </source>
</evidence>
<evidence type="ECO:0000313" key="9">
    <source>
        <dbReference type="EMBL" id="KAF2788729.1"/>
    </source>
</evidence>
<dbReference type="InterPro" id="IPR016035">
    <property type="entry name" value="Acyl_Trfase/lysoPLipase"/>
</dbReference>
<dbReference type="SUPFAM" id="SSF53901">
    <property type="entry name" value="Thiolase-like"/>
    <property type="match status" value="1"/>
</dbReference>
<dbReference type="SMART" id="SM00826">
    <property type="entry name" value="PKS_DH"/>
    <property type="match status" value="1"/>
</dbReference>
<dbReference type="Gene3D" id="3.40.47.10">
    <property type="match status" value="1"/>
</dbReference>
<keyword evidence="2" id="KW-0597">Phosphoprotein</keyword>
<dbReference type="PANTHER" id="PTHR43775:SF37">
    <property type="entry name" value="SI:DKEY-61P9.11"/>
    <property type="match status" value="1"/>
</dbReference>
<dbReference type="Pfam" id="PF21089">
    <property type="entry name" value="PKS_DH_N"/>
    <property type="match status" value="1"/>
</dbReference>
<dbReference type="Pfam" id="PF00109">
    <property type="entry name" value="ketoacyl-synt"/>
    <property type="match status" value="1"/>
</dbReference>
<dbReference type="GO" id="GO:0016491">
    <property type="term" value="F:oxidoreductase activity"/>
    <property type="evidence" value="ECO:0007669"/>
    <property type="project" value="InterPro"/>
</dbReference>
<feature type="region of interest" description="N-terminal hotdog fold" evidence="5">
    <location>
        <begin position="840"/>
        <end position="970"/>
    </location>
</feature>
<dbReference type="EMBL" id="MU002191">
    <property type="protein sequence ID" value="KAF2788729.1"/>
    <property type="molecule type" value="Genomic_DNA"/>
</dbReference>
<keyword evidence="1" id="KW-0596">Phosphopantetheine</keyword>
<evidence type="ECO:0000313" key="10">
    <source>
        <dbReference type="Proteomes" id="UP000799757"/>
    </source>
</evidence>
<dbReference type="PROSITE" id="PS52019">
    <property type="entry name" value="PKS_MFAS_DH"/>
    <property type="match status" value="1"/>
</dbReference>
<dbReference type="Pfam" id="PF16197">
    <property type="entry name" value="KAsynt_C_assoc"/>
    <property type="match status" value="1"/>
</dbReference>
<dbReference type="PROSITE" id="PS50075">
    <property type="entry name" value="CARRIER"/>
    <property type="match status" value="1"/>
</dbReference>
<dbReference type="Gene3D" id="3.90.180.10">
    <property type="entry name" value="Medium-chain alcohol dehydrogenases, catalytic domain"/>
    <property type="match status" value="1"/>
</dbReference>
<dbReference type="GO" id="GO:0004312">
    <property type="term" value="F:fatty acid synthase activity"/>
    <property type="evidence" value="ECO:0007669"/>
    <property type="project" value="TreeGrafter"/>
</dbReference>
<dbReference type="Pfam" id="PF00698">
    <property type="entry name" value="Acyl_transf_1"/>
    <property type="match status" value="1"/>
</dbReference>
<dbReference type="PANTHER" id="PTHR43775">
    <property type="entry name" value="FATTY ACID SYNTHASE"/>
    <property type="match status" value="1"/>
</dbReference>
<dbReference type="SUPFAM" id="SSF52151">
    <property type="entry name" value="FabD/lysophospholipase-like"/>
    <property type="match status" value="1"/>
</dbReference>
<dbReference type="InterPro" id="IPR014031">
    <property type="entry name" value="Ketoacyl_synth_C"/>
</dbReference>
<dbReference type="Gene3D" id="3.40.50.720">
    <property type="entry name" value="NAD(P)-binding Rossmann-like Domain"/>
    <property type="match status" value="1"/>
</dbReference>
<gene>
    <name evidence="9" type="ORF">K505DRAFT_366213</name>
</gene>
<dbReference type="SUPFAM" id="SSF51735">
    <property type="entry name" value="NAD(P)-binding Rossmann-fold domains"/>
    <property type="match status" value="2"/>
</dbReference>
<dbReference type="PROSITE" id="PS52004">
    <property type="entry name" value="KS3_2"/>
    <property type="match status" value="1"/>
</dbReference>
<dbReference type="Gene3D" id="3.30.70.3290">
    <property type="match status" value="1"/>
</dbReference>
<dbReference type="CDD" id="cd00833">
    <property type="entry name" value="PKS"/>
    <property type="match status" value="1"/>
</dbReference>
<evidence type="ECO:0000259" key="7">
    <source>
        <dbReference type="PROSITE" id="PS52004"/>
    </source>
</evidence>
<dbReference type="InterPro" id="IPR029063">
    <property type="entry name" value="SAM-dependent_MTases_sf"/>
</dbReference>
<feature type="active site" description="Proton donor; for dehydratase activity" evidence="5">
    <location>
        <position position="1041"/>
    </location>
</feature>
<dbReference type="SUPFAM" id="SSF47336">
    <property type="entry name" value="ACP-like"/>
    <property type="match status" value="1"/>
</dbReference>
<sequence>MTPSRFDSVGLHDARSPEVGYFLDENLSNFDPALFKLSRSELENADPQQRQLLEVTRECLENAGEVDYRGRSIGCYVGTFGDDWMQIMGKDTQLYGGFDFRGTVDAMLANRVSYEFDLKGPSMVIKTGCSASLVCLHEATRALQYHDCDAAIVAGCNLLMGTALTDALSHHGVLSPDVSCKSFDVAANGYARAEAINCIYIKRLSDAIRDGNPIRAIIRGTGTNNDGNSHGITMPNGKAHEALMRKVYRDCGLDPGDTAYVECHTTGTQVGDPIETAAVGNVFGKTGMLIGSVKPNVGHSEGASALTSIIKAVLILEKGIITPQIKYKNPNPKIPLLGHGLEIALKATPLPHDRAKRISVNSYGIGGSNAHVIIETWSGCDRPPRKVHTPSPRLLVFSAGTQKTLDRIIVSHQEYLKSHPDRLEDLSYTMALHREKLTLRAYAVAEPTSNSFTASEFVKKPNVSYSVVMVFSGQGAHWPGMAKELIRSDPNFRNDLRSLDGILRSLQDGPQWAIEEELEKAAEASLMHLAEYSQPLCTAIQIALVNAYARLGILPNAVIGHSSGEIAAAYASGGISMRDAIVASYYRGLATRNNAQGGMAAIGLSKDVVSKILVGNTNITIACENGPSSVTIAGAIDELEVAMESIRRQEPDALVRRLIVDTAYHSHHMRSIAPAYLERMQSALDEKRPSVQLHAPMFSTVVDTQIKSSAALTPDYWCANLCSSVEFYSATKRVLQHIPNPLFLEIGPHSTLAGPLKRTCVELGSPSPYIPTLLRNKNSNSCLLLALGQLYQHHVDVDYTQLFSPGNVLTDLPTYPWDHAPFAVESRMLSDWRLSYHTRHPLLGQRSAETTNFDPSWRVYLAIDDEPWIRDHKVGEDVLFPFAGYIALAIEASQQLSPTGDNDGYSLRQVVVHTAMVIRGPTIELVTTLRRVRITDYAMSDWYEFSISSYYNNAWIQHCHGEIKPVQGKINYSSSPLQLEKTLPASAWYSYMEGIGMTWGPEFQLLSSISCSPTVSKVSSTIEVPITKSRAPFYVHPCTMDQAFQLILLAYNRGLTQEQRLFVPTILEELYISRSLGNLEAVAWASDESVDNQVDCFRDGQLIFQARNIHTAPLDITDDVSAGDRHAAASLHWYPDLDFATNNELFDPVQSATDGDSLIEEMTILCVIDSAHILQDLAPAKPHFIQYRAWLEARISHLQRETGTDASGYSSFLELTGPERAQAISQRFDILCQIPSKVAVATGLKKTQENAVEMFTGGLEILELLTQDGVLADLYTTTSFDCGKYVAALSNKTPTLRILEVGAGTGGTTEKIIQAISAYTPRGTSTYVSYTFTDISPGFFPQAKERFCNSPNFEYRVLDISRSPLEQGFDAGSYDLIIAANVIHATPSLKETLTNLRLLLREDGYLVFSELCTTSLVPGYVFGWFSGWWLGADDNRPDQPFISLERWEVELKGAGFFCETSTVDREYPYEFTALIVARRNECRGRKDSSRSVTVLCKDADSSITRQLVHKLQESGVKVLISFLGENLSEATSIISTLDMETPTFSNITEATLQNFQRTLESIRTKTILWVMPPVQLHCTEPTTATSLGVLRTARVELGIPITTLEVPKDECRLVEFVSSVFDRISSLQSTDTLSPDMEYIVDDGLIKIGRYHPFSLESERRRKREERILVPGIIALDVEKPGLLDSVRWVEKGQPPPTLNDCEVEIYTRAVGINFHDMAPAMGIISHGSGDIHLAVELSGIVSRVGPLVDHVVPGDRIFGMASGGMLASVVRLPSALVVKIPDELSFEDAATMGCHATAIHSLIDIGRIEAGQTILVHSACGGVGHAALQLCKAIGIDTDSIFTTVGNSGKADYLTKTFGIRPDHIFDSHNDSFLDNLMQATAGRGVDVVLNSLSGDLLHASWNCVAEFGTMIELSRRDLAESGKLSLKNFLANRSYSCVQLAHIIEKAPRKTARLLSTTLELYRQKKITPIRPVKIYAALDAHLALRRLQHPDHMGKVVVRFPEDAHSIPHLSLAPGLEFESDASYLLVGGLGGLGRVIAIWMARHGARHLVMLSRNAWEDPRHQKCVNELEELGCSTIVVKGSVENPSDVEKTISASNKPIRGVMHLAMVLRDSPIFDMTISDWEQVQGPKVKGAWNLHEAFPHADSLDFFILASSLTTVDEMPGQSNYCSANTWLEGFCQYRRSLGLAATALSIGAIEDIGFLAENTQAERNMRSRGQYFLSSAELLDFLELAILSSRPELSTDGSHIVARPWETTGHIITGLRPDPVRQRQDRRLGYYHNTHTQNKTKELSSGDRLQEFIADARKNVLLLDEDTSVKLLAEEIGRRIFAFMLKSEEEVNFQLSIASMGLDSLVSIELRRWWKQVFSLDTSTLEIMGSGTLLGLGQLAANGLRERFSDLPAH</sequence>
<dbReference type="OrthoDB" id="329835at2759"/>
<dbReference type="InterPro" id="IPR032821">
    <property type="entry name" value="PKS_assoc"/>
</dbReference>
<feature type="region of interest" description="C-terminal hotdog fold" evidence="5">
    <location>
        <begin position="980"/>
        <end position="1120"/>
    </location>
</feature>
<dbReference type="Pfam" id="PF02801">
    <property type="entry name" value="Ketoacyl-synt_C"/>
    <property type="match status" value="1"/>
</dbReference>
<dbReference type="SUPFAM" id="SSF53335">
    <property type="entry name" value="S-adenosyl-L-methionine-dependent methyltransferases"/>
    <property type="match status" value="1"/>
</dbReference>
<keyword evidence="3" id="KW-0808">Transferase</keyword>
<evidence type="ECO:0000256" key="3">
    <source>
        <dbReference type="ARBA" id="ARBA00022679"/>
    </source>
</evidence>
<dbReference type="InterPro" id="IPR013154">
    <property type="entry name" value="ADH-like_N"/>
</dbReference>
<dbReference type="InterPro" id="IPR020807">
    <property type="entry name" value="PKS_DH"/>
</dbReference>
<feature type="domain" description="Ketosynthase family 3 (KS3)" evidence="7">
    <location>
        <begin position="1"/>
        <end position="376"/>
    </location>
</feature>
<dbReference type="InterPro" id="IPR011032">
    <property type="entry name" value="GroES-like_sf"/>
</dbReference>
<dbReference type="SMART" id="SM00827">
    <property type="entry name" value="PKS_AT"/>
    <property type="match status" value="1"/>
</dbReference>
<dbReference type="InterPro" id="IPR020841">
    <property type="entry name" value="PKS_Beta-ketoAc_synthase_dom"/>
</dbReference>
<evidence type="ECO:0000259" key="6">
    <source>
        <dbReference type="PROSITE" id="PS50075"/>
    </source>
</evidence>
<dbReference type="InterPro" id="IPR049551">
    <property type="entry name" value="PKS_DH_C"/>
</dbReference>
<feature type="active site" description="Proton acceptor; for dehydratase activity" evidence="5">
    <location>
        <position position="872"/>
    </location>
</feature>
<dbReference type="PROSITE" id="PS00606">
    <property type="entry name" value="KS3_1"/>
    <property type="match status" value="1"/>
</dbReference>
<dbReference type="InterPro" id="IPR016036">
    <property type="entry name" value="Malonyl_transacylase_ACP-bd"/>
</dbReference>
<reference evidence="9" key="1">
    <citation type="journal article" date="2020" name="Stud. Mycol.">
        <title>101 Dothideomycetes genomes: a test case for predicting lifestyles and emergence of pathogens.</title>
        <authorList>
            <person name="Haridas S."/>
            <person name="Albert R."/>
            <person name="Binder M."/>
            <person name="Bloem J."/>
            <person name="Labutti K."/>
            <person name="Salamov A."/>
            <person name="Andreopoulos B."/>
            <person name="Baker S."/>
            <person name="Barry K."/>
            <person name="Bills G."/>
            <person name="Bluhm B."/>
            <person name="Cannon C."/>
            <person name="Castanera R."/>
            <person name="Culley D."/>
            <person name="Daum C."/>
            <person name="Ezra D."/>
            <person name="Gonzalez J."/>
            <person name="Henrissat B."/>
            <person name="Kuo A."/>
            <person name="Liang C."/>
            <person name="Lipzen A."/>
            <person name="Lutzoni F."/>
            <person name="Magnuson J."/>
            <person name="Mondo S."/>
            <person name="Nolan M."/>
            <person name="Ohm R."/>
            <person name="Pangilinan J."/>
            <person name="Park H.-J."/>
            <person name="Ramirez L."/>
            <person name="Alfaro M."/>
            <person name="Sun H."/>
            <person name="Tritt A."/>
            <person name="Yoshinaga Y."/>
            <person name="Zwiers L.-H."/>
            <person name="Turgeon B."/>
            <person name="Goodwin S."/>
            <person name="Spatafora J."/>
            <person name="Crous P."/>
            <person name="Grigoriev I."/>
        </authorList>
    </citation>
    <scope>NUCLEOTIDE SEQUENCE</scope>
    <source>
        <strain evidence="9">CBS 109.77</strain>
    </source>
</reference>
<dbReference type="Pfam" id="PF08240">
    <property type="entry name" value="ADH_N"/>
    <property type="match status" value="1"/>
</dbReference>
<organism evidence="9 10">
    <name type="scientific">Melanomma pulvis-pyrius CBS 109.77</name>
    <dbReference type="NCBI Taxonomy" id="1314802"/>
    <lineage>
        <taxon>Eukaryota</taxon>
        <taxon>Fungi</taxon>
        <taxon>Dikarya</taxon>
        <taxon>Ascomycota</taxon>
        <taxon>Pezizomycotina</taxon>
        <taxon>Dothideomycetes</taxon>
        <taxon>Pleosporomycetidae</taxon>
        <taxon>Pleosporales</taxon>
        <taxon>Melanommataceae</taxon>
        <taxon>Melanomma</taxon>
    </lineage>
</organism>
<dbReference type="Pfam" id="PF14765">
    <property type="entry name" value="PS-DH"/>
    <property type="match status" value="1"/>
</dbReference>
<dbReference type="InterPro" id="IPR001227">
    <property type="entry name" value="Ac_transferase_dom_sf"/>
</dbReference>
<dbReference type="InterPro" id="IPR057326">
    <property type="entry name" value="KR_dom"/>
</dbReference>
<dbReference type="Gene3D" id="3.10.129.110">
    <property type="entry name" value="Polyketide synthase dehydratase"/>
    <property type="match status" value="1"/>
</dbReference>
<evidence type="ECO:0000256" key="1">
    <source>
        <dbReference type="ARBA" id="ARBA00022450"/>
    </source>
</evidence>
<dbReference type="InterPro" id="IPR049552">
    <property type="entry name" value="PKS_DH_N"/>
</dbReference>
<dbReference type="InterPro" id="IPR020843">
    <property type="entry name" value="ER"/>
</dbReference>
<evidence type="ECO:0000256" key="4">
    <source>
        <dbReference type="ARBA" id="ARBA00023268"/>
    </source>
</evidence>
<dbReference type="InterPro" id="IPR009081">
    <property type="entry name" value="PP-bd_ACP"/>
</dbReference>
<dbReference type="InterPro" id="IPR042104">
    <property type="entry name" value="PKS_dehydratase_sf"/>
</dbReference>
<accession>A0A6A6WXA6</accession>
<dbReference type="Gene3D" id="3.40.50.150">
    <property type="entry name" value="Vaccinia Virus protein VP39"/>
    <property type="match status" value="1"/>
</dbReference>
<dbReference type="SUPFAM" id="SSF50129">
    <property type="entry name" value="GroES-like"/>
    <property type="match status" value="1"/>
</dbReference>
<dbReference type="InterPro" id="IPR014030">
    <property type="entry name" value="Ketoacyl_synth_N"/>
</dbReference>
<keyword evidence="10" id="KW-1185">Reference proteome</keyword>
<evidence type="ECO:0000259" key="8">
    <source>
        <dbReference type="PROSITE" id="PS52019"/>
    </source>
</evidence>
<dbReference type="SMART" id="SM00822">
    <property type="entry name" value="PKS_KR"/>
    <property type="match status" value="1"/>
</dbReference>
<dbReference type="InterPro" id="IPR013968">
    <property type="entry name" value="PKS_KR"/>
</dbReference>
<dbReference type="SMART" id="SM00825">
    <property type="entry name" value="PKS_KS"/>
    <property type="match status" value="1"/>
</dbReference>
<feature type="domain" description="PKS/mFAS DH" evidence="8">
    <location>
        <begin position="840"/>
        <end position="1120"/>
    </location>
</feature>
<dbReference type="SUPFAM" id="SSF55048">
    <property type="entry name" value="Probable ACP-binding domain of malonyl-CoA ACP transacylase"/>
    <property type="match status" value="1"/>
</dbReference>
<evidence type="ECO:0000256" key="2">
    <source>
        <dbReference type="ARBA" id="ARBA00022553"/>
    </source>
</evidence>
<dbReference type="Gene3D" id="3.40.366.10">
    <property type="entry name" value="Malonyl-Coenzyme A Acyl Carrier Protein, domain 2"/>
    <property type="match status" value="1"/>
</dbReference>
<dbReference type="Pfam" id="PF13602">
    <property type="entry name" value="ADH_zinc_N_2"/>
    <property type="match status" value="1"/>
</dbReference>
<dbReference type="InterPro" id="IPR049900">
    <property type="entry name" value="PKS_mFAS_DH"/>
</dbReference>
<dbReference type="CDD" id="cd05195">
    <property type="entry name" value="enoyl_red"/>
    <property type="match status" value="1"/>
</dbReference>
<dbReference type="InterPro" id="IPR018201">
    <property type="entry name" value="Ketoacyl_synth_AS"/>
</dbReference>
<dbReference type="GO" id="GO:0044550">
    <property type="term" value="P:secondary metabolite biosynthetic process"/>
    <property type="evidence" value="ECO:0007669"/>
    <property type="project" value="TreeGrafter"/>
</dbReference>
<dbReference type="GO" id="GO:0006633">
    <property type="term" value="P:fatty acid biosynthetic process"/>
    <property type="evidence" value="ECO:0007669"/>
    <property type="project" value="InterPro"/>
</dbReference>
<dbReference type="Proteomes" id="UP000799757">
    <property type="component" value="Unassembled WGS sequence"/>
</dbReference>
<dbReference type="Pfam" id="PF08659">
    <property type="entry name" value="KR"/>
    <property type="match status" value="1"/>
</dbReference>
<dbReference type="SMART" id="SM00829">
    <property type="entry name" value="PKS_ER"/>
    <property type="match status" value="1"/>
</dbReference>
<dbReference type="GO" id="GO:0004315">
    <property type="term" value="F:3-oxoacyl-[acyl-carrier-protein] synthase activity"/>
    <property type="evidence" value="ECO:0007669"/>
    <property type="project" value="InterPro"/>
</dbReference>
<protein>
    <submittedName>
        <fullName evidence="9">Putative polyketide synthase</fullName>
    </submittedName>
</protein>
<dbReference type="InterPro" id="IPR050091">
    <property type="entry name" value="PKS_NRPS_Biosynth_Enz"/>
</dbReference>
<dbReference type="InterPro" id="IPR014043">
    <property type="entry name" value="Acyl_transferase_dom"/>
</dbReference>
<keyword evidence="4" id="KW-0511">Multifunctional enzyme</keyword>
<feature type="domain" description="Carrier" evidence="6">
    <location>
        <begin position="2319"/>
        <end position="2395"/>
    </location>
</feature>